<sequence>MSWAISLPPRSSDPLVLREAVRAGDVGAVRQLVEAAGVFSPEEAGVAASLVETTLSGAETYRFVFAEVGDRLLGYACFDRIPLSAVSYDLYWIVVAPEARGTGLGRRLIAQVADRARAEGALQIFAETSMRADYGPARAFYERAGFTAAARFADFYARDEDKLVLRLELR</sequence>
<evidence type="ECO:0000256" key="1">
    <source>
        <dbReference type="ARBA" id="ARBA00022679"/>
    </source>
</evidence>
<dbReference type="SUPFAM" id="SSF55729">
    <property type="entry name" value="Acyl-CoA N-acyltransferases (Nat)"/>
    <property type="match status" value="1"/>
</dbReference>
<organism evidence="4 5">
    <name type="scientific">Arsenicitalea aurantiaca</name>
    <dbReference type="NCBI Taxonomy" id="1783274"/>
    <lineage>
        <taxon>Bacteria</taxon>
        <taxon>Pseudomonadati</taxon>
        <taxon>Pseudomonadota</taxon>
        <taxon>Alphaproteobacteria</taxon>
        <taxon>Hyphomicrobiales</taxon>
        <taxon>Devosiaceae</taxon>
        <taxon>Arsenicitalea</taxon>
    </lineage>
</organism>
<dbReference type="Proteomes" id="UP000281547">
    <property type="component" value="Unassembled WGS sequence"/>
</dbReference>
<accession>A0A433XK25</accession>
<dbReference type="InterPro" id="IPR016181">
    <property type="entry name" value="Acyl_CoA_acyltransferase"/>
</dbReference>
<dbReference type="GO" id="GO:0016747">
    <property type="term" value="F:acyltransferase activity, transferring groups other than amino-acyl groups"/>
    <property type="evidence" value="ECO:0007669"/>
    <property type="project" value="InterPro"/>
</dbReference>
<dbReference type="Pfam" id="PF00583">
    <property type="entry name" value="Acetyltransf_1"/>
    <property type="match status" value="1"/>
</dbReference>
<protein>
    <submittedName>
        <fullName evidence="4">GNAT family N-acetyltransferase</fullName>
    </submittedName>
</protein>
<dbReference type="PANTHER" id="PTHR43877">
    <property type="entry name" value="AMINOALKYLPHOSPHONATE N-ACETYLTRANSFERASE-RELATED-RELATED"/>
    <property type="match status" value="1"/>
</dbReference>
<dbReference type="PANTHER" id="PTHR43877:SF2">
    <property type="entry name" value="AMINOALKYLPHOSPHONATE N-ACETYLTRANSFERASE-RELATED"/>
    <property type="match status" value="1"/>
</dbReference>
<evidence type="ECO:0000256" key="2">
    <source>
        <dbReference type="ARBA" id="ARBA00023315"/>
    </source>
</evidence>
<name>A0A433XK25_9HYPH</name>
<keyword evidence="5" id="KW-1185">Reference proteome</keyword>
<dbReference type="InterPro" id="IPR050832">
    <property type="entry name" value="Bact_Acetyltransf"/>
</dbReference>
<feature type="domain" description="N-acetyltransferase" evidence="3">
    <location>
        <begin position="15"/>
        <end position="170"/>
    </location>
</feature>
<evidence type="ECO:0000259" key="3">
    <source>
        <dbReference type="PROSITE" id="PS51186"/>
    </source>
</evidence>
<dbReference type="PROSITE" id="PS51186">
    <property type="entry name" value="GNAT"/>
    <property type="match status" value="1"/>
</dbReference>
<dbReference type="Gene3D" id="3.40.630.30">
    <property type="match status" value="1"/>
</dbReference>
<keyword evidence="1 4" id="KW-0808">Transferase</keyword>
<gene>
    <name evidence="4" type="ORF">EMQ25_00280</name>
</gene>
<evidence type="ECO:0000313" key="5">
    <source>
        <dbReference type="Proteomes" id="UP000281547"/>
    </source>
</evidence>
<evidence type="ECO:0000313" key="4">
    <source>
        <dbReference type="EMBL" id="RUT34435.1"/>
    </source>
</evidence>
<proteinExistence type="predicted"/>
<comment type="caution">
    <text evidence="4">The sequence shown here is derived from an EMBL/GenBank/DDBJ whole genome shotgun (WGS) entry which is preliminary data.</text>
</comment>
<reference evidence="4 5" key="1">
    <citation type="journal article" date="2016" name="Int. J. Syst. Evol. Microbiol.">
        <title>Arsenicitalea aurantiaca gen. nov., sp. nov., a new member of the family Hyphomicrobiaceae, isolated from high-arsenic sediment.</title>
        <authorList>
            <person name="Mu Y."/>
            <person name="Zhou L."/>
            <person name="Zeng X.C."/>
            <person name="Liu L."/>
            <person name="Pan Y."/>
            <person name="Chen X."/>
            <person name="Wang J."/>
            <person name="Li S."/>
            <person name="Li W.J."/>
            <person name="Wang Y."/>
        </authorList>
    </citation>
    <scope>NUCLEOTIDE SEQUENCE [LARGE SCALE GENOMIC DNA]</scope>
    <source>
        <strain evidence="4 5">42-50</strain>
    </source>
</reference>
<dbReference type="CDD" id="cd04301">
    <property type="entry name" value="NAT_SF"/>
    <property type="match status" value="1"/>
</dbReference>
<dbReference type="EMBL" id="RZNJ01000001">
    <property type="protein sequence ID" value="RUT34435.1"/>
    <property type="molecule type" value="Genomic_DNA"/>
</dbReference>
<dbReference type="InterPro" id="IPR000182">
    <property type="entry name" value="GNAT_dom"/>
</dbReference>
<keyword evidence="2" id="KW-0012">Acyltransferase</keyword>
<dbReference type="AlphaFoldDB" id="A0A433XK25"/>